<evidence type="ECO:0000313" key="4">
    <source>
        <dbReference type="Proteomes" id="UP000198575"/>
    </source>
</evidence>
<feature type="transmembrane region" description="Helical" evidence="1">
    <location>
        <begin position="70"/>
        <end position="90"/>
    </location>
</feature>
<evidence type="ECO:0000259" key="2">
    <source>
        <dbReference type="Pfam" id="PF07885"/>
    </source>
</evidence>
<accession>A0A1I4ZZ71</accession>
<sequence>MLIISLTCIALIALATVLHYEVLSGLSHWLPGLSMRGRAKVLVVVLMVFLAHAMEIALYGSGFHVLANHLGLGGFTGGAHASLSNCLYFSAETYSSLGFGDLTPSGPMRLLAGVEALNGLLLIGWSASYIYISMERFWSRDPARPVP</sequence>
<dbReference type="SUPFAM" id="SSF81324">
    <property type="entry name" value="Voltage-gated potassium channels"/>
    <property type="match status" value="1"/>
</dbReference>
<dbReference type="RefSeq" id="WP_092409914.1">
    <property type="nucleotide sequence ID" value="NZ_FOVF01000030.1"/>
</dbReference>
<evidence type="ECO:0000256" key="1">
    <source>
        <dbReference type="SAM" id="Phobius"/>
    </source>
</evidence>
<dbReference type="STRING" id="578942.SAMN05216289_13035"/>
<dbReference type="EMBL" id="FOVF01000030">
    <property type="protein sequence ID" value="SFN55430.1"/>
    <property type="molecule type" value="Genomic_DNA"/>
</dbReference>
<reference evidence="3 4" key="1">
    <citation type="submission" date="2016-10" db="EMBL/GenBank/DDBJ databases">
        <authorList>
            <person name="de Groot N.N."/>
        </authorList>
    </citation>
    <scope>NUCLEOTIDE SEQUENCE [LARGE SCALE GENOMIC DNA]</scope>
    <source>
        <strain evidence="3 4">CGMCC 1.7659</strain>
    </source>
</reference>
<feature type="domain" description="Potassium channel" evidence="2">
    <location>
        <begin position="79"/>
        <end position="132"/>
    </location>
</feature>
<evidence type="ECO:0000313" key="3">
    <source>
        <dbReference type="EMBL" id="SFN55430.1"/>
    </source>
</evidence>
<feature type="transmembrane region" description="Helical" evidence="1">
    <location>
        <begin position="39"/>
        <end position="58"/>
    </location>
</feature>
<keyword evidence="4" id="KW-1185">Reference proteome</keyword>
<dbReference type="Proteomes" id="UP000198575">
    <property type="component" value="Unassembled WGS sequence"/>
</dbReference>
<dbReference type="OrthoDB" id="9813518at2"/>
<keyword evidence="1" id="KW-0472">Membrane</keyword>
<gene>
    <name evidence="3" type="ORF">SAMN05216289_13035</name>
</gene>
<keyword evidence="1" id="KW-0812">Transmembrane</keyword>
<protein>
    <submittedName>
        <fullName evidence="3">Ion channel</fullName>
    </submittedName>
</protein>
<proteinExistence type="predicted"/>
<organism evidence="3 4">
    <name type="scientific">Dokdonella immobilis</name>
    <dbReference type="NCBI Taxonomy" id="578942"/>
    <lineage>
        <taxon>Bacteria</taxon>
        <taxon>Pseudomonadati</taxon>
        <taxon>Pseudomonadota</taxon>
        <taxon>Gammaproteobacteria</taxon>
        <taxon>Lysobacterales</taxon>
        <taxon>Rhodanobacteraceae</taxon>
        <taxon>Dokdonella</taxon>
    </lineage>
</organism>
<keyword evidence="1" id="KW-1133">Transmembrane helix</keyword>
<name>A0A1I4ZZ71_9GAMM</name>
<dbReference type="Pfam" id="PF07885">
    <property type="entry name" value="Ion_trans_2"/>
    <property type="match status" value="1"/>
</dbReference>
<dbReference type="Gene3D" id="1.10.287.70">
    <property type="match status" value="1"/>
</dbReference>
<dbReference type="InterPro" id="IPR013099">
    <property type="entry name" value="K_chnl_dom"/>
</dbReference>
<dbReference type="AlphaFoldDB" id="A0A1I4ZZ71"/>
<feature type="transmembrane region" description="Helical" evidence="1">
    <location>
        <begin position="110"/>
        <end position="132"/>
    </location>
</feature>